<evidence type="ECO:0000313" key="3">
    <source>
        <dbReference type="Proteomes" id="UP001237642"/>
    </source>
</evidence>
<evidence type="ECO:0000256" key="1">
    <source>
        <dbReference type="SAM" id="Phobius"/>
    </source>
</evidence>
<proteinExistence type="predicted"/>
<comment type="caution">
    <text evidence="2">The sequence shown here is derived from an EMBL/GenBank/DDBJ whole genome shotgun (WGS) entry which is preliminary data.</text>
</comment>
<protein>
    <submittedName>
        <fullName evidence="2">Uncharacterized protein</fullName>
    </submittedName>
</protein>
<keyword evidence="1" id="KW-0812">Transmembrane</keyword>
<keyword evidence="1" id="KW-1133">Transmembrane helix</keyword>
<accession>A0AAD8MCY5</accession>
<feature type="transmembrane region" description="Helical" evidence="1">
    <location>
        <begin position="78"/>
        <end position="96"/>
    </location>
</feature>
<evidence type="ECO:0000313" key="2">
    <source>
        <dbReference type="EMBL" id="KAK1367698.1"/>
    </source>
</evidence>
<keyword evidence="3" id="KW-1185">Reference proteome</keyword>
<name>A0AAD8MCY5_9APIA</name>
<keyword evidence="1" id="KW-0472">Membrane</keyword>
<organism evidence="2 3">
    <name type="scientific">Heracleum sosnowskyi</name>
    <dbReference type="NCBI Taxonomy" id="360622"/>
    <lineage>
        <taxon>Eukaryota</taxon>
        <taxon>Viridiplantae</taxon>
        <taxon>Streptophyta</taxon>
        <taxon>Embryophyta</taxon>
        <taxon>Tracheophyta</taxon>
        <taxon>Spermatophyta</taxon>
        <taxon>Magnoliopsida</taxon>
        <taxon>eudicotyledons</taxon>
        <taxon>Gunneridae</taxon>
        <taxon>Pentapetalae</taxon>
        <taxon>asterids</taxon>
        <taxon>campanulids</taxon>
        <taxon>Apiales</taxon>
        <taxon>Apiaceae</taxon>
        <taxon>Apioideae</taxon>
        <taxon>apioid superclade</taxon>
        <taxon>Tordylieae</taxon>
        <taxon>Tordyliinae</taxon>
        <taxon>Heracleum</taxon>
    </lineage>
</organism>
<reference evidence="2" key="1">
    <citation type="submission" date="2023-02" db="EMBL/GenBank/DDBJ databases">
        <title>Genome of toxic invasive species Heracleum sosnowskyi carries increased number of genes despite the absence of recent whole-genome duplications.</title>
        <authorList>
            <person name="Schelkunov M."/>
            <person name="Shtratnikova V."/>
            <person name="Makarenko M."/>
            <person name="Klepikova A."/>
            <person name="Omelchenko D."/>
            <person name="Novikova G."/>
            <person name="Obukhova E."/>
            <person name="Bogdanov V."/>
            <person name="Penin A."/>
            <person name="Logacheva M."/>
        </authorList>
    </citation>
    <scope>NUCLEOTIDE SEQUENCE</scope>
    <source>
        <strain evidence="2">Hsosn_3</strain>
        <tissue evidence="2">Leaf</tissue>
    </source>
</reference>
<sequence length="124" mass="14163">MKELVDDVRPRPLYSWRMSAKDNIVIPIQEDAHGMSTPFSPLPSQNPSPLSTDAIIHHDDNTQEITVEGSWLWEQISYLVYLALFGIFGVLTRYGLQKLFGRKDLVSPTTFSTLTFHLMWLVPS</sequence>
<reference evidence="2" key="2">
    <citation type="submission" date="2023-05" db="EMBL/GenBank/DDBJ databases">
        <authorList>
            <person name="Schelkunov M.I."/>
        </authorList>
    </citation>
    <scope>NUCLEOTIDE SEQUENCE</scope>
    <source>
        <strain evidence="2">Hsosn_3</strain>
        <tissue evidence="2">Leaf</tissue>
    </source>
</reference>
<dbReference type="Proteomes" id="UP001237642">
    <property type="component" value="Unassembled WGS sequence"/>
</dbReference>
<gene>
    <name evidence="2" type="ORF">POM88_033790</name>
</gene>
<dbReference type="AlphaFoldDB" id="A0AAD8MCY5"/>
<dbReference type="EMBL" id="JAUIZM010000008">
    <property type="protein sequence ID" value="KAK1367698.1"/>
    <property type="molecule type" value="Genomic_DNA"/>
</dbReference>